<sequence length="57" mass="6403">VIQACLIRLQTYWRANLKIRAPDEIRCAGSKGTDITAILSSYPIHTLKLHTNHNSSL</sequence>
<name>A0A0B7B4B0_9EUPU</name>
<evidence type="ECO:0000313" key="1">
    <source>
        <dbReference type="EMBL" id="CEK87873.1"/>
    </source>
</evidence>
<accession>A0A0B7B4B0</accession>
<feature type="non-terminal residue" evidence="1">
    <location>
        <position position="1"/>
    </location>
</feature>
<reference evidence="1" key="1">
    <citation type="submission" date="2014-12" db="EMBL/GenBank/DDBJ databases">
        <title>Insight into the proteome of Arion vulgaris.</title>
        <authorList>
            <person name="Aradska J."/>
            <person name="Bulat T."/>
            <person name="Smidak R."/>
            <person name="Sarate P."/>
            <person name="Gangsoo J."/>
            <person name="Sialana F."/>
            <person name="Bilban M."/>
            <person name="Lubec G."/>
        </authorList>
    </citation>
    <scope>NUCLEOTIDE SEQUENCE</scope>
    <source>
        <tissue evidence="1">Skin</tissue>
    </source>
</reference>
<dbReference type="EMBL" id="HACG01041008">
    <property type="protein sequence ID" value="CEK87873.1"/>
    <property type="molecule type" value="Transcribed_RNA"/>
</dbReference>
<protein>
    <submittedName>
        <fullName evidence="1">Uncharacterized protein</fullName>
    </submittedName>
</protein>
<gene>
    <name evidence="1" type="primary">ORF161869</name>
</gene>
<organism evidence="1">
    <name type="scientific">Arion vulgaris</name>
    <dbReference type="NCBI Taxonomy" id="1028688"/>
    <lineage>
        <taxon>Eukaryota</taxon>
        <taxon>Metazoa</taxon>
        <taxon>Spiralia</taxon>
        <taxon>Lophotrochozoa</taxon>
        <taxon>Mollusca</taxon>
        <taxon>Gastropoda</taxon>
        <taxon>Heterobranchia</taxon>
        <taxon>Euthyneura</taxon>
        <taxon>Panpulmonata</taxon>
        <taxon>Eupulmonata</taxon>
        <taxon>Stylommatophora</taxon>
        <taxon>Helicina</taxon>
        <taxon>Arionoidea</taxon>
        <taxon>Arionidae</taxon>
        <taxon>Arion</taxon>
    </lineage>
</organism>
<proteinExistence type="predicted"/>
<dbReference type="AlphaFoldDB" id="A0A0B7B4B0"/>